<gene>
    <name evidence="1" type="ORF">SCALOS_LOCUS2684</name>
</gene>
<reference evidence="1" key="1">
    <citation type="submission" date="2021-06" db="EMBL/GenBank/DDBJ databases">
        <authorList>
            <person name="Kallberg Y."/>
            <person name="Tangrot J."/>
            <person name="Rosling A."/>
        </authorList>
    </citation>
    <scope>NUCLEOTIDE SEQUENCE</scope>
    <source>
        <strain evidence="1">AU212A</strain>
    </source>
</reference>
<comment type="caution">
    <text evidence="1">The sequence shown here is derived from an EMBL/GenBank/DDBJ whole genome shotgun (WGS) entry which is preliminary data.</text>
</comment>
<proteinExistence type="predicted"/>
<dbReference type="Proteomes" id="UP000789860">
    <property type="component" value="Unassembled WGS sequence"/>
</dbReference>
<evidence type="ECO:0000313" key="1">
    <source>
        <dbReference type="EMBL" id="CAG8487299.1"/>
    </source>
</evidence>
<keyword evidence="2" id="KW-1185">Reference proteome</keyword>
<name>A0ACA9KQH8_9GLOM</name>
<accession>A0ACA9KQH8</accession>
<feature type="non-terminal residue" evidence="1">
    <location>
        <position position="395"/>
    </location>
</feature>
<organism evidence="1 2">
    <name type="scientific">Scutellospora calospora</name>
    <dbReference type="NCBI Taxonomy" id="85575"/>
    <lineage>
        <taxon>Eukaryota</taxon>
        <taxon>Fungi</taxon>
        <taxon>Fungi incertae sedis</taxon>
        <taxon>Mucoromycota</taxon>
        <taxon>Glomeromycotina</taxon>
        <taxon>Glomeromycetes</taxon>
        <taxon>Diversisporales</taxon>
        <taxon>Gigasporaceae</taxon>
        <taxon>Scutellospora</taxon>
    </lineage>
</organism>
<protein>
    <submittedName>
        <fullName evidence="1">954_t:CDS:1</fullName>
    </submittedName>
</protein>
<sequence length="395" mass="45693">MSNQQTKTCVGCHSIRNKITETVYNSLVSLNNTNEFYESENKGLNITFHVELSSLYNTILENNESQKENIEFEIGHHIASLVSDGDAKHPESNKQRDTLPFLERYDCKGIINIEILSNLDIVKVKYSHEILHPRPRHVSTTSKIKKFIQDKVDFNVPEIWRQIQVNHINGYKNFSIQQAYYWWSIESHKIYFRDSNPLLSAKRLLEEYNQEIIVDNLDSSTPTLGFLTLLFGRLFNNKFDAIAIDATYGTNNLGCELYSLLGIIDGAGFPLSYLFVSAGKNHNMTYILFQWMQAIKEKGLQSFSFILTDKDYSEINAAQAVWPEAHLQLCVWHVQRAIKQQLASTKTSTYYSYNLRHAHQELIKLVEDHSKRHMLLPKLDGTFITNADEIWKECV</sequence>
<evidence type="ECO:0000313" key="2">
    <source>
        <dbReference type="Proteomes" id="UP000789860"/>
    </source>
</evidence>
<dbReference type="EMBL" id="CAJVPM010002493">
    <property type="protein sequence ID" value="CAG8487299.1"/>
    <property type="molecule type" value="Genomic_DNA"/>
</dbReference>